<evidence type="ECO:0000256" key="3">
    <source>
        <dbReference type="ARBA" id="ARBA00023212"/>
    </source>
</evidence>
<dbReference type="InterPro" id="IPR007477">
    <property type="entry name" value="SAB_dom"/>
</dbReference>
<gene>
    <name evidence="6" type="ORF">KC01_LOCUS14468</name>
</gene>
<dbReference type="GO" id="GO:0003779">
    <property type="term" value="F:actin binding"/>
    <property type="evidence" value="ECO:0007669"/>
    <property type="project" value="InterPro"/>
</dbReference>
<evidence type="ECO:0000256" key="1">
    <source>
        <dbReference type="ARBA" id="ARBA00004245"/>
    </source>
</evidence>
<dbReference type="GO" id="GO:0005856">
    <property type="term" value="C:cytoskeleton"/>
    <property type="evidence" value="ECO:0007669"/>
    <property type="project" value="UniProtKB-SubCell"/>
</dbReference>
<dbReference type="Pfam" id="PF04382">
    <property type="entry name" value="SAB"/>
    <property type="match status" value="1"/>
</dbReference>
<dbReference type="Pfam" id="PF05902">
    <property type="entry name" value="4_1_CTD"/>
    <property type="match status" value="1"/>
</dbReference>
<reference evidence="6 7" key="1">
    <citation type="submission" date="2024-04" db="EMBL/GenBank/DDBJ databases">
        <authorList>
            <person name="Waldvogel A.-M."/>
            <person name="Schoenle A."/>
        </authorList>
    </citation>
    <scope>NUCLEOTIDE SEQUENCE [LARGE SCALE GENOMIC DNA]</scope>
</reference>
<dbReference type="PANTHER" id="PTHR23280">
    <property type="entry name" value="4.1 G PROTEIN"/>
    <property type="match status" value="1"/>
</dbReference>
<dbReference type="GO" id="GO:0031032">
    <property type="term" value="P:actomyosin structure organization"/>
    <property type="evidence" value="ECO:0007669"/>
    <property type="project" value="TreeGrafter"/>
</dbReference>
<dbReference type="EMBL" id="OZ035838">
    <property type="protein sequence ID" value="CAL1584083.1"/>
    <property type="molecule type" value="Genomic_DNA"/>
</dbReference>
<dbReference type="InterPro" id="IPR008379">
    <property type="entry name" value="Band_4.1_C"/>
</dbReference>
<protein>
    <submittedName>
        <fullName evidence="6">Uncharacterized protein</fullName>
    </submittedName>
</protein>
<name>A0AAV2K2F8_KNICA</name>
<feature type="domain" description="SAB" evidence="4">
    <location>
        <begin position="20"/>
        <end position="65"/>
    </location>
</feature>
<dbReference type="PANTHER" id="PTHR23280:SF12">
    <property type="entry name" value="PROTEIN 4.1"/>
    <property type="match status" value="1"/>
</dbReference>
<feature type="domain" description="Band 4.1 C-terminal" evidence="5">
    <location>
        <begin position="101"/>
        <end position="182"/>
    </location>
</feature>
<evidence type="ECO:0000259" key="4">
    <source>
        <dbReference type="Pfam" id="PF04382"/>
    </source>
</evidence>
<keyword evidence="3" id="KW-0206">Cytoskeleton</keyword>
<evidence type="ECO:0000259" key="5">
    <source>
        <dbReference type="Pfam" id="PF05902"/>
    </source>
</evidence>
<dbReference type="GO" id="GO:0005886">
    <property type="term" value="C:plasma membrane"/>
    <property type="evidence" value="ECO:0007669"/>
    <property type="project" value="TreeGrafter"/>
</dbReference>
<keyword evidence="7" id="KW-1185">Reference proteome</keyword>
<dbReference type="GO" id="GO:0005198">
    <property type="term" value="F:structural molecule activity"/>
    <property type="evidence" value="ECO:0007669"/>
    <property type="project" value="InterPro"/>
</dbReference>
<organism evidence="6 7">
    <name type="scientific">Knipowitschia caucasica</name>
    <name type="common">Caucasian dwarf goby</name>
    <name type="synonym">Pomatoschistus caucasicus</name>
    <dbReference type="NCBI Taxonomy" id="637954"/>
    <lineage>
        <taxon>Eukaryota</taxon>
        <taxon>Metazoa</taxon>
        <taxon>Chordata</taxon>
        <taxon>Craniata</taxon>
        <taxon>Vertebrata</taxon>
        <taxon>Euteleostomi</taxon>
        <taxon>Actinopterygii</taxon>
        <taxon>Neopterygii</taxon>
        <taxon>Teleostei</taxon>
        <taxon>Neoteleostei</taxon>
        <taxon>Acanthomorphata</taxon>
        <taxon>Gobiaria</taxon>
        <taxon>Gobiiformes</taxon>
        <taxon>Gobioidei</taxon>
        <taxon>Gobiidae</taxon>
        <taxon>Gobiinae</taxon>
        <taxon>Knipowitschia</taxon>
    </lineage>
</organism>
<dbReference type="GO" id="GO:0030866">
    <property type="term" value="P:cortical actin cytoskeleton organization"/>
    <property type="evidence" value="ECO:0007669"/>
    <property type="project" value="InterPro"/>
</dbReference>
<evidence type="ECO:0000313" key="6">
    <source>
        <dbReference type="EMBL" id="CAL1584083.1"/>
    </source>
</evidence>
<comment type="subcellular location">
    <subcellularLocation>
        <location evidence="1">Cytoplasm</location>
        <location evidence="1">Cytoskeleton</location>
    </subcellularLocation>
</comment>
<dbReference type="Proteomes" id="UP001497482">
    <property type="component" value="Chromosome 16"/>
</dbReference>
<keyword evidence="2" id="KW-0963">Cytoplasm</keyword>
<sequence length="270" mass="30131">MLELNPKGLACTIFMSDSHDVDKTQTESMRHHSSISELKRSFMESVPEPRPSEWDKRLSTNSPFRTARINGQLPPASPVLKTQTITISDVTNSLRGTVAYKEMPLVHTETKTITYESAQPGDNMAEKDTGVLLSAQTITSETVSTTTTTQITKTVKGGISETRIEKRIVITGDTEIDHDKCCITVRLQPSPPSHLSQRLFPISPLRSKAHLPHPQSCPLFCPSTHMTSNLHHGTRPRPSGTRLRARHGNVWAQPTHWATRFCIHHHHLSS</sequence>
<accession>A0AAV2K2F8</accession>
<evidence type="ECO:0000313" key="7">
    <source>
        <dbReference type="Proteomes" id="UP001497482"/>
    </source>
</evidence>
<evidence type="ECO:0000256" key="2">
    <source>
        <dbReference type="ARBA" id="ARBA00022490"/>
    </source>
</evidence>
<dbReference type="AlphaFoldDB" id="A0AAV2K2F8"/>
<proteinExistence type="predicted"/>